<dbReference type="InterPro" id="IPR050808">
    <property type="entry name" value="Phage_Integrase"/>
</dbReference>
<feature type="domain" description="Tyr recombinase" evidence="6">
    <location>
        <begin position="181"/>
        <end position="382"/>
    </location>
</feature>
<feature type="domain" description="Core-binding (CB)" evidence="7">
    <location>
        <begin position="73"/>
        <end position="159"/>
    </location>
</feature>
<comment type="similarity">
    <text evidence="1">Belongs to the 'phage' integrase family.</text>
</comment>
<keyword evidence="9" id="KW-1185">Reference proteome</keyword>
<evidence type="ECO:0000256" key="1">
    <source>
        <dbReference type="ARBA" id="ARBA00008857"/>
    </source>
</evidence>
<dbReference type="SUPFAM" id="SSF56349">
    <property type="entry name" value="DNA breaking-rejoining enzymes"/>
    <property type="match status" value="1"/>
</dbReference>
<organism evidence="8 9">
    <name type="scientific">Amycolatopsis acidiphila</name>
    <dbReference type="NCBI Taxonomy" id="715473"/>
    <lineage>
        <taxon>Bacteria</taxon>
        <taxon>Bacillati</taxon>
        <taxon>Actinomycetota</taxon>
        <taxon>Actinomycetes</taxon>
        <taxon>Pseudonocardiales</taxon>
        <taxon>Pseudonocardiaceae</taxon>
        <taxon>Amycolatopsis</taxon>
    </lineage>
</organism>
<evidence type="ECO:0000259" key="7">
    <source>
        <dbReference type="PROSITE" id="PS51900"/>
    </source>
</evidence>
<dbReference type="InterPro" id="IPR013762">
    <property type="entry name" value="Integrase-like_cat_sf"/>
</dbReference>
<dbReference type="Gene3D" id="1.10.443.10">
    <property type="entry name" value="Intergrase catalytic core"/>
    <property type="match status" value="1"/>
</dbReference>
<evidence type="ECO:0000313" key="8">
    <source>
        <dbReference type="EMBL" id="TVT17385.1"/>
    </source>
</evidence>
<dbReference type="PANTHER" id="PTHR30629:SF2">
    <property type="entry name" value="PROPHAGE INTEGRASE INTS-RELATED"/>
    <property type="match status" value="1"/>
</dbReference>
<dbReference type="InterPro" id="IPR044068">
    <property type="entry name" value="CB"/>
</dbReference>
<dbReference type="InterPro" id="IPR002104">
    <property type="entry name" value="Integrase_catalytic"/>
</dbReference>
<accession>A0A557ZZD9</accession>
<reference evidence="8 9" key="1">
    <citation type="submission" date="2019-07" db="EMBL/GenBank/DDBJ databases">
        <title>New species of Amycolatopsis and Streptomyces.</title>
        <authorList>
            <person name="Duangmal K."/>
            <person name="Teo W.F.A."/>
            <person name="Lipun K."/>
        </authorList>
    </citation>
    <scope>NUCLEOTIDE SEQUENCE [LARGE SCALE GENOMIC DNA]</scope>
    <source>
        <strain evidence="8 9">JCM 30562</strain>
    </source>
</reference>
<dbReference type="GO" id="GO:0003677">
    <property type="term" value="F:DNA binding"/>
    <property type="evidence" value="ECO:0007669"/>
    <property type="project" value="UniProtKB-UniRule"/>
</dbReference>
<evidence type="ECO:0000256" key="4">
    <source>
        <dbReference type="ARBA" id="ARBA00023172"/>
    </source>
</evidence>
<evidence type="ECO:0000313" key="9">
    <source>
        <dbReference type="Proteomes" id="UP000318578"/>
    </source>
</evidence>
<sequence length="395" mass="43769">MPRPPLDIGTYGKIRYSAIPGGGWRARTQFRDFDGKTRPVERTGKTQGKAAQRLKEAIREWTGSTSGDVTRETKLSDLAALWMEQVEGEVERGEKSPNTVTTYRSILDRHIVPGLGELRVREATVARIDRFLAALLRNVGASSAKTARTVLSGMFGLAARYDAIASNPTRDTRRISSGQTKQPRALEPMERTQWLVQLESNEKAVRWGLPDLSKFMMATGVRIGEALGVFWEDVDFVAGTVEVTHTVVRIKGKGLYRKPRPKTKKSERLLPLPSWALELLEKRRVEAVNDGRGPDSPVFASSTGGLRDPSNLLRVIRETRGREEFLWVTSHTFRKTTATALDDADVPTRLIADQLGHARVSMTQDVYLGRRSVNPATAAALEGLLDKPSGGQKRG</sequence>
<dbReference type="RefSeq" id="WP_144643591.1">
    <property type="nucleotide sequence ID" value="NZ_BNAX01000003.1"/>
</dbReference>
<dbReference type="CDD" id="cd01189">
    <property type="entry name" value="INT_ICEBs1_C_like"/>
    <property type="match status" value="1"/>
</dbReference>
<dbReference type="GO" id="GO:0006310">
    <property type="term" value="P:DNA recombination"/>
    <property type="evidence" value="ECO:0007669"/>
    <property type="project" value="UniProtKB-KW"/>
</dbReference>
<evidence type="ECO:0000259" key="6">
    <source>
        <dbReference type="PROSITE" id="PS51898"/>
    </source>
</evidence>
<keyword evidence="2" id="KW-0229">DNA integration</keyword>
<protein>
    <submittedName>
        <fullName evidence="8">Site-specific integrase</fullName>
    </submittedName>
</protein>
<evidence type="ECO:0000256" key="2">
    <source>
        <dbReference type="ARBA" id="ARBA00022908"/>
    </source>
</evidence>
<dbReference type="Gene3D" id="1.10.150.130">
    <property type="match status" value="1"/>
</dbReference>
<comment type="caution">
    <text evidence="8">The sequence shown here is derived from an EMBL/GenBank/DDBJ whole genome shotgun (WGS) entry which is preliminary data.</text>
</comment>
<dbReference type="OrthoDB" id="4326943at2"/>
<evidence type="ECO:0000256" key="5">
    <source>
        <dbReference type="PROSITE-ProRule" id="PRU01248"/>
    </source>
</evidence>
<dbReference type="PROSITE" id="PS51898">
    <property type="entry name" value="TYR_RECOMBINASE"/>
    <property type="match status" value="1"/>
</dbReference>
<evidence type="ECO:0000256" key="3">
    <source>
        <dbReference type="ARBA" id="ARBA00023125"/>
    </source>
</evidence>
<dbReference type="PANTHER" id="PTHR30629">
    <property type="entry name" value="PROPHAGE INTEGRASE"/>
    <property type="match status" value="1"/>
</dbReference>
<dbReference type="PROSITE" id="PS51900">
    <property type="entry name" value="CB"/>
    <property type="match status" value="1"/>
</dbReference>
<dbReference type="Proteomes" id="UP000318578">
    <property type="component" value="Unassembled WGS sequence"/>
</dbReference>
<dbReference type="InterPro" id="IPR010998">
    <property type="entry name" value="Integrase_recombinase_N"/>
</dbReference>
<keyword evidence="3 5" id="KW-0238">DNA-binding</keyword>
<name>A0A557ZZD9_9PSEU</name>
<gene>
    <name evidence="8" type="ORF">FNH06_31660</name>
</gene>
<dbReference type="GO" id="GO:0015074">
    <property type="term" value="P:DNA integration"/>
    <property type="evidence" value="ECO:0007669"/>
    <property type="project" value="UniProtKB-KW"/>
</dbReference>
<keyword evidence="4" id="KW-0233">DNA recombination</keyword>
<dbReference type="AlphaFoldDB" id="A0A557ZZD9"/>
<dbReference type="EMBL" id="VJZA01000080">
    <property type="protein sequence ID" value="TVT17385.1"/>
    <property type="molecule type" value="Genomic_DNA"/>
</dbReference>
<dbReference type="Pfam" id="PF00589">
    <property type="entry name" value="Phage_integrase"/>
    <property type="match status" value="1"/>
</dbReference>
<proteinExistence type="inferred from homology"/>
<dbReference type="InterPro" id="IPR011010">
    <property type="entry name" value="DNA_brk_join_enz"/>
</dbReference>